<sequence length="586" mass="64567">MDNIILKKSKEKRKINETHLLDAETLLLNDVVHGSVDFKGCPVTRSTSGGWKSSFFIIGVEVAERFAYCGISSNLISYLTGPLGQSTAAAAENVNGWSGTSMILPLLGAFVADSFLGRYWTVVIASGLYILALGFLSLSAVLYSIKSSDCHFAANNIAACSPPQFQIIFFFFSLYLFALAQGGHKPCLQAFGADQFDDLDPKECNDKSSFFNWWYFSMNLGIIISLFVLIYIQDNLSWALGFGIPCIIMCLALIIFLLGTMTYRFRTHSDERNPFVRIGQVFLNASRNWRTTPGTISKEEEAQGILPYQGSQQFKFLDKALLAPDGSKEDGEVCSITEIEEAKAVLRLFPILTASLGYAIAYSQSSTLFTKQGATMDRSITSSLQIPAASLQSFISIASVVFIPIYDRILVPIARAITGKPSGITMLQRIGTGMFLSFLAMVIAALVERERLKTAAEYGLVDMPKATVPMSVWLLLPQYLALGVADVFTVVGLQEFFYDQVPNELKSIGLALYLSIFGIGNFLSSSLISVVEEATSGPGQDSWFSDNLNRAHFDYFYWLLAALSAAAFSAYVYVSKSYIYNRRNCL</sequence>
<dbReference type="InterPro" id="IPR018456">
    <property type="entry name" value="PTR2_symporter_CS"/>
</dbReference>
<dbReference type="FunFam" id="1.20.1250.20:FF:000147">
    <property type="entry name" value="Protein NRT1/ PTR family 5.10"/>
    <property type="match status" value="1"/>
</dbReference>
<dbReference type="PROSITE" id="PS01022">
    <property type="entry name" value="PTR2_1"/>
    <property type="match status" value="1"/>
</dbReference>
<keyword evidence="4" id="KW-0597">Phosphoprotein</keyword>
<protein>
    <submittedName>
        <fullName evidence="10">NRT1 PTR FAMILY -like</fullName>
    </submittedName>
</protein>
<dbReference type="InterPro" id="IPR036259">
    <property type="entry name" value="MFS_trans_sf"/>
</dbReference>
<keyword evidence="7 9" id="KW-0472">Membrane</keyword>
<evidence type="ECO:0000256" key="9">
    <source>
        <dbReference type="SAM" id="Phobius"/>
    </source>
</evidence>
<keyword evidence="6 9" id="KW-1133">Transmembrane helix</keyword>
<name>A0A8S0U494_OLEEU</name>
<evidence type="ECO:0000256" key="5">
    <source>
        <dbReference type="ARBA" id="ARBA00022692"/>
    </source>
</evidence>
<dbReference type="GO" id="GO:0042937">
    <property type="term" value="F:tripeptide transmembrane transporter activity"/>
    <property type="evidence" value="ECO:0007669"/>
    <property type="project" value="InterPro"/>
</dbReference>
<evidence type="ECO:0000256" key="1">
    <source>
        <dbReference type="ARBA" id="ARBA00004141"/>
    </source>
</evidence>
<dbReference type="GO" id="GO:0071916">
    <property type="term" value="F:dipeptide transmembrane transporter activity"/>
    <property type="evidence" value="ECO:0007669"/>
    <property type="project" value="InterPro"/>
</dbReference>
<feature type="transmembrane region" description="Helical" evidence="9">
    <location>
        <begin position="163"/>
        <end position="180"/>
    </location>
</feature>
<accession>A0A8S0U494</accession>
<organism evidence="10 11">
    <name type="scientific">Olea europaea subsp. europaea</name>
    <dbReference type="NCBI Taxonomy" id="158383"/>
    <lineage>
        <taxon>Eukaryota</taxon>
        <taxon>Viridiplantae</taxon>
        <taxon>Streptophyta</taxon>
        <taxon>Embryophyta</taxon>
        <taxon>Tracheophyta</taxon>
        <taxon>Spermatophyta</taxon>
        <taxon>Magnoliopsida</taxon>
        <taxon>eudicotyledons</taxon>
        <taxon>Gunneridae</taxon>
        <taxon>Pentapetalae</taxon>
        <taxon>asterids</taxon>
        <taxon>lamiids</taxon>
        <taxon>Lamiales</taxon>
        <taxon>Oleaceae</taxon>
        <taxon>Oleeae</taxon>
        <taxon>Olea</taxon>
    </lineage>
</organism>
<feature type="transmembrane region" description="Helical" evidence="9">
    <location>
        <begin position="119"/>
        <end position="143"/>
    </location>
</feature>
<evidence type="ECO:0000256" key="3">
    <source>
        <dbReference type="ARBA" id="ARBA00022448"/>
    </source>
</evidence>
<feature type="transmembrane region" description="Helical" evidence="9">
    <location>
        <begin position="345"/>
        <end position="364"/>
    </location>
</feature>
<comment type="caution">
    <text evidence="10">The sequence shown here is derived from an EMBL/GenBank/DDBJ whole genome shotgun (WGS) entry which is preliminary data.</text>
</comment>
<dbReference type="AlphaFoldDB" id="A0A8S0U494"/>
<feature type="transmembrane region" description="Helical" evidence="9">
    <location>
        <begin position="427"/>
        <end position="447"/>
    </location>
</feature>
<feature type="transmembrane region" description="Helical" evidence="9">
    <location>
        <begin position="213"/>
        <end position="232"/>
    </location>
</feature>
<comment type="similarity">
    <text evidence="8">Belongs to the major facilitator superfamily. Phosphate:H(+) symporter (TC 2.A.1.9) family.</text>
</comment>
<dbReference type="CDD" id="cd17417">
    <property type="entry name" value="MFS_NPF5"/>
    <property type="match status" value="1"/>
</dbReference>
<keyword evidence="5 9" id="KW-0812">Transmembrane</keyword>
<reference evidence="10 11" key="1">
    <citation type="submission" date="2019-12" db="EMBL/GenBank/DDBJ databases">
        <authorList>
            <person name="Alioto T."/>
            <person name="Alioto T."/>
            <person name="Gomez Garrido J."/>
        </authorList>
    </citation>
    <scope>NUCLEOTIDE SEQUENCE [LARGE SCALE GENOMIC DNA]</scope>
</reference>
<evidence type="ECO:0000313" key="10">
    <source>
        <dbReference type="EMBL" id="CAA3011142.1"/>
    </source>
</evidence>
<dbReference type="PANTHER" id="PTHR11654">
    <property type="entry name" value="OLIGOPEPTIDE TRANSPORTER-RELATED"/>
    <property type="match status" value="1"/>
</dbReference>
<dbReference type="GO" id="GO:0080054">
    <property type="term" value="F:low-affinity nitrate transmembrane transporter activity"/>
    <property type="evidence" value="ECO:0007669"/>
    <property type="project" value="UniProtKB-ARBA"/>
</dbReference>
<evidence type="ECO:0000256" key="7">
    <source>
        <dbReference type="ARBA" id="ARBA00023136"/>
    </source>
</evidence>
<dbReference type="Pfam" id="PF00854">
    <property type="entry name" value="PTR2"/>
    <property type="match status" value="1"/>
</dbReference>
<keyword evidence="11" id="KW-1185">Reference proteome</keyword>
<evidence type="ECO:0000313" key="11">
    <source>
        <dbReference type="Proteomes" id="UP000594638"/>
    </source>
</evidence>
<evidence type="ECO:0000256" key="4">
    <source>
        <dbReference type="ARBA" id="ARBA00022553"/>
    </source>
</evidence>
<evidence type="ECO:0000256" key="6">
    <source>
        <dbReference type="ARBA" id="ARBA00022989"/>
    </source>
</evidence>
<dbReference type="InterPro" id="IPR044739">
    <property type="entry name" value="NRT1/PTR"/>
</dbReference>
<feature type="transmembrane region" description="Helical" evidence="9">
    <location>
        <begin position="384"/>
        <end position="406"/>
    </location>
</feature>
<keyword evidence="3" id="KW-0813">Transport</keyword>
<proteinExistence type="inferred from homology"/>
<dbReference type="Gramene" id="OE9A030275T1">
    <property type="protein sequence ID" value="OE9A030275C1"/>
    <property type="gene ID" value="OE9A030275"/>
</dbReference>
<dbReference type="OrthoDB" id="8904098at2759"/>
<evidence type="ECO:0000256" key="8">
    <source>
        <dbReference type="ARBA" id="ARBA00044504"/>
    </source>
</evidence>
<dbReference type="EMBL" id="CACTIH010007359">
    <property type="protein sequence ID" value="CAA3011142.1"/>
    <property type="molecule type" value="Genomic_DNA"/>
</dbReference>
<dbReference type="Gene3D" id="1.20.1250.20">
    <property type="entry name" value="MFS general substrate transporter like domains"/>
    <property type="match status" value="1"/>
</dbReference>
<gene>
    <name evidence="10" type="ORF">OLEA9_A030275</name>
</gene>
<comment type="similarity">
    <text evidence="2">Belongs to the major facilitator superfamily. Proton-dependent oligopeptide transporter (POT/PTR) (TC 2.A.17) family.</text>
</comment>
<feature type="transmembrane region" description="Helical" evidence="9">
    <location>
        <begin position="510"/>
        <end position="531"/>
    </location>
</feature>
<dbReference type="SUPFAM" id="SSF103473">
    <property type="entry name" value="MFS general substrate transporter"/>
    <property type="match status" value="1"/>
</dbReference>
<feature type="transmembrane region" description="Helical" evidence="9">
    <location>
        <begin position="238"/>
        <end position="259"/>
    </location>
</feature>
<feature type="transmembrane region" description="Helical" evidence="9">
    <location>
        <begin position="555"/>
        <end position="574"/>
    </location>
</feature>
<dbReference type="Proteomes" id="UP000594638">
    <property type="component" value="Unassembled WGS sequence"/>
</dbReference>
<evidence type="ECO:0000256" key="2">
    <source>
        <dbReference type="ARBA" id="ARBA00005982"/>
    </source>
</evidence>
<comment type="subcellular location">
    <subcellularLocation>
        <location evidence="1">Membrane</location>
        <topology evidence="1">Multi-pass membrane protein</topology>
    </subcellularLocation>
</comment>
<dbReference type="InterPro" id="IPR000109">
    <property type="entry name" value="POT_fam"/>
</dbReference>
<dbReference type="GO" id="GO:0009705">
    <property type="term" value="C:plant-type vacuole membrane"/>
    <property type="evidence" value="ECO:0007669"/>
    <property type="project" value="UniProtKB-ARBA"/>
</dbReference>